<dbReference type="Proteomes" id="UP000054248">
    <property type="component" value="Unassembled WGS sequence"/>
</dbReference>
<dbReference type="GO" id="GO:0072546">
    <property type="term" value="C:EMC complex"/>
    <property type="evidence" value="ECO:0007669"/>
    <property type="project" value="InterPro"/>
</dbReference>
<organism evidence="1 2">
    <name type="scientific">Tulasnella calospora MUT 4182</name>
    <dbReference type="NCBI Taxonomy" id="1051891"/>
    <lineage>
        <taxon>Eukaryota</taxon>
        <taxon>Fungi</taxon>
        <taxon>Dikarya</taxon>
        <taxon>Basidiomycota</taxon>
        <taxon>Agaricomycotina</taxon>
        <taxon>Agaricomycetes</taxon>
        <taxon>Cantharellales</taxon>
        <taxon>Tulasnellaceae</taxon>
        <taxon>Tulasnella</taxon>
    </lineage>
</organism>
<evidence type="ECO:0000313" key="2">
    <source>
        <dbReference type="Proteomes" id="UP000054248"/>
    </source>
</evidence>
<dbReference type="InterPro" id="IPR005366">
    <property type="entry name" value="EMC8/9"/>
</dbReference>
<evidence type="ECO:0000313" key="1">
    <source>
        <dbReference type="EMBL" id="KIO22911.1"/>
    </source>
</evidence>
<dbReference type="Pfam" id="PF03665">
    <property type="entry name" value="UPF0172"/>
    <property type="match status" value="1"/>
</dbReference>
<dbReference type="AlphaFoldDB" id="A0A0C3QC82"/>
<accession>A0A0C3QC82</accession>
<reference evidence="1 2" key="1">
    <citation type="submission" date="2014-04" db="EMBL/GenBank/DDBJ databases">
        <authorList>
            <consortium name="DOE Joint Genome Institute"/>
            <person name="Kuo A."/>
            <person name="Girlanda M."/>
            <person name="Perotto S."/>
            <person name="Kohler A."/>
            <person name="Nagy L.G."/>
            <person name="Floudas D."/>
            <person name="Copeland A."/>
            <person name="Barry K.W."/>
            <person name="Cichocki N."/>
            <person name="Veneault-Fourrey C."/>
            <person name="LaButti K."/>
            <person name="Lindquist E.A."/>
            <person name="Lipzen A."/>
            <person name="Lundell T."/>
            <person name="Morin E."/>
            <person name="Murat C."/>
            <person name="Sun H."/>
            <person name="Tunlid A."/>
            <person name="Henrissat B."/>
            <person name="Grigoriev I.V."/>
            <person name="Hibbett D.S."/>
            <person name="Martin F."/>
            <person name="Nordberg H.P."/>
            <person name="Cantor M.N."/>
            <person name="Hua S.X."/>
        </authorList>
    </citation>
    <scope>NUCLEOTIDE SEQUENCE [LARGE SCALE GENOMIC DNA]</scope>
    <source>
        <strain evidence="1 2">MUT 4182</strain>
    </source>
</reference>
<sequence length="212" mass="23656">MSSQAPAASSAPSFTLQEKAYLKFFLHAAKHPHASVTGVFLGRRRATEGQEEIWDVVDAVPLCHHWTSLSPMGEVGLELASIHAKETESRIVGYYHASSWAQDVALPAHGHHVLQSLTREFPLAFALVFNASKLSTDSAAIDVVMIEPSKQNSRNTPRPEKFDLEDPETPARVRSMVRRKKLERLIVDFDDYLEDPSKDWLKNDAVLPLSVT</sequence>
<dbReference type="OrthoDB" id="194468at2759"/>
<proteinExistence type="predicted"/>
<keyword evidence="2" id="KW-1185">Reference proteome</keyword>
<name>A0A0C3QC82_9AGAM</name>
<dbReference type="CDD" id="cd08060">
    <property type="entry name" value="MPN_UPF0172"/>
    <property type="match status" value="1"/>
</dbReference>
<protein>
    <recommendedName>
        <fullName evidence="3">MPN domain-containing protein</fullName>
    </recommendedName>
</protein>
<reference evidence="2" key="2">
    <citation type="submission" date="2015-01" db="EMBL/GenBank/DDBJ databases">
        <title>Evolutionary Origins and Diversification of the Mycorrhizal Mutualists.</title>
        <authorList>
            <consortium name="DOE Joint Genome Institute"/>
            <consortium name="Mycorrhizal Genomics Consortium"/>
            <person name="Kohler A."/>
            <person name="Kuo A."/>
            <person name="Nagy L.G."/>
            <person name="Floudas D."/>
            <person name="Copeland A."/>
            <person name="Barry K.W."/>
            <person name="Cichocki N."/>
            <person name="Veneault-Fourrey C."/>
            <person name="LaButti K."/>
            <person name="Lindquist E.A."/>
            <person name="Lipzen A."/>
            <person name="Lundell T."/>
            <person name="Morin E."/>
            <person name="Murat C."/>
            <person name="Riley R."/>
            <person name="Ohm R."/>
            <person name="Sun H."/>
            <person name="Tunlid A."/>
            <person name="Henrissat B."/>
            <person name="Grigoriev I.V."/>
            <person name="Hibbett D.S."/>
            <person name="Martin F."/>
        </authorList>
    </citation>
    <scope>NUCLEOTIDE SEQUENCE [LARGE SCALE GENOMIC DNA]</scope>
    <source>
        <strain evidence="2">MUT 4182</strain>
    </source>
</reference>
<gene>
    <name evidence="1" type="ORF">M407DRAFT_244975</name>
</gene>
<dbReference type="STRING" id="1051891.A0A0C3QC82"/>
<dbReference type="HOGENOM" id="CLU_087337_0_1_1"/>
<dbReference type="EMBL" id="KN823097">
    <property type="protein sequence ID" value="KIO22911.1"/>
    <property type="molecule type" value="Genomic_DNA"/>
</dbReference>
<dbReference type="PANTHER" id="PTHR12941">
    <property type="entry name" value="ER MEMBRANE PROTEIN COMPLEX"/>
    <property type="match status" value="1"/>
</dbReference>
<evidence type="ECO:0008006" key="3">
    <source>
        <dbReference type="Google" id="ProtNLM"/>
    </source>
</evidence>
<dbReference type="PANTHER" id="PTHR12941:SF10">
    <property type="entry name" value="ER MEMBRANE PROTEIN COMPLEX SUBUNIT 8_9 HOMOLOG"/>
    <property type="match status" value="1"/>
</dbReference>